<dbReference type="GO" id="GO:0016020">
    <property type="term" value="C:membrane"/>
    <property type="evidence" value="ECO:0007669"/>
    <property type="project" value="UniProtKB-SubCell"/>
</dbReference>
<evidence type="ECO:0000313" key="8">
    <source>
        <dbReference type="WBParaSite" id="Pan_g7177.t1"/>
    </source>
</evidence>
<evidence type="ECO:0000313" key="7">
    <source>
        <dbReference type="Proteomes" id="UP000492821"/>
    </source>
</evidence>
<proteinExistence type="predicted"/>
<feature type="transmembrane region" description="Helical" evidence="5">
    <location>
        <begin position="192"/>
        <end position="212"/>
    </location>
</feature>
<dbReference type="InterPro" id="IPR004853">
    <property type="entry name" value="Sugar_P_trans_dom"/>
</dbReference>
<dbReference type="AlphaFoldDB" id="A0A7E4W5A9"/>
<evidence type="ECO:0000259" key="6">
    <source>
        <dbReference type="Pfam" id="PF03151"/>
    </source>
</evidence>
<sequence>MGFMNNHQHSEYWFACRVILICCGWYAVSSGQSIINKWTLSHYPYPLTVTLSSLVNNAIFAIPLARITHVRSKPVSSTYLLRTIVPIASCRSIALASAFFGLWKVPVSYAQTVKATLPVFTVLATRFMNHEPQPAVVYASLVPIVVGVVTASLTEVSFDLIGLLASLFSVFLHAFINVLIKKVFDDTGMHPIALLCLSSKIAAIVLFPLWLLQDGRILLSQFIYGSTDETLPLPDLRFIGLLGLAGLTSFGQNLCAFLLIHQLTALSYAVASATKRVAVIVLSLFIFQNPVSLVNCLGMALAMVGMFAYNRAKDKGHGTKLLRKRDSGPLTAMTSSNSDARLMLSVN</sequence>
<feature type="transmembrane region" description="Helical" evidence="5">
    <location>
        <begin position="12"/>
        <end position="28"/>
    </location>
</feature>
<keyword evidence="4 5" id="KW-0472">Membrane</keyword>
<dbReference type="WBParaSite" id="Pan_g7177.t1">
    <property type="protein sequence ID" value="Pan_g7177.t1"/>
    <property type="gene ID" value="Pan_g7177"/>
</dbReference>
<evidence type="ECO:0000256" key="1">
    <source>
        <dbReference type="ARBA" id="ARBA00004141"/>
    </source>
</evidence>
<protein>
    <submittedName>
        <fullName evidence="8">TPT domain-containing protein</fullName>
    </submittedName>
</protein>
<dbReference type="Pfam" id="PF03151">
    <property type="entry name" value="TPT"/>
    <property type="match status" value="1"/>
</dbReference>
<reference evidence="7" key="1">
    <citation type="journal article" date="2013" name="Genetics">
        <title>The draft genome and transcriptome of Panagrellus redivivus are shaped by the harsh demands of a free-living lifestyle.</title>
        <authorList>
            <person name="Srinivasan J."/>
            <person name="Dillman A.R."/>
            <person name="Macchietto M.G."/>
            <person name="Heikkinen L."/>
            <person name="Lakso M."/>
            <person name="Fracchia K.M."/>
            <person name="Antoshechkin I."/>
            <person name="Mortazavi A."/>
            <person name="Wong G."/>
            <person name="Sternberg P.W."/>
        </authorList>
    </citation>
    <scope>NUCLEOTIDE SEQUENCE [LARGE SCALE GENOMIC DNA]</scope>
    <source>
        <strain evidence="7">MT8872</strain>
    </source>
</reference>
<dbReference type="InterPro" id="IPR037185">
    <property type="entry name" value="EmrE-like"/>
</dbReference>
<accession>A0A7E4W5A9</accession>
<dbReference type="PANTHER" id="PTHR11132">
    <property type="entry name" value="SOLUTE CARRIER FAMILY 35"/>
    <property type="match status" value="1"/>
</dbReference>
<feature type="transmembrane region" description="Helical" evidence="5">
    <location>
        <begin position="266"/>
        <end position="286"/>
    </location>
</feature>
<feature type="transmembrane region" description="Helical" evidence="5">
    <location>
        <begin position="238"/>
        <end position="259"/>
    </location>
</feature>
<feature type="domain" description="Sugar phosphate transporter" evidence="6">
    <location>
        <begin position="17"/>
        <end position="310"/>
    </location>
</feature>
<dbReference type="Proteomes" id="UP000492821">
    <property type="component" value="Unassembled WGS sequence"/>
</dbReference>
<dbReference type="InterPro" id="IPR050186">
    <property type="entry name" value="TPT_transporter"/>
</dbReference>
<evidence type="ECO:0000256" key="4">
    <source>
        <dbReference type="ARBA" id="ARBA00023136"/>
    </source>
</evidence>
<keyword evidence="7" id="KW-1185">Reference proteome</keyword>
<dbReference type="SUPFAM" id="SSF103481">
    <property type="entry name" value="Multidrug resistance efflux transporter EmrE"/>
    <property type="match status" value="2"/>
</dbReference>
<feature type="transmembrane region" description="Helical" evidence="5">
    <location>
        <begin position="135"/>
        <end position="154"/>
    </location>
</feature>
<evidence type="ECO:0000256" key="2">
    <source>
        <dbReference type="ARBA" id="ARBA00022692"/>
    </source>
</evidence>
<name>A0A7E4W5A9_PANRE</name>
<feature type="transmembrane region" description="Helical" evidence="5">
    <location>
        <begin position="160"/>
        <end position="180"/>
    </location>
</feature>
<evidence type="ECO:0000256" key="5">
    <source>
        <dbReference type="SAM" id="Phobius"/>
    </source>
</evidence>
<keyword evidence="3 5" id="KW-1133">Transmembrane helix</keyword>
<reference evidence="8" key="2">
    <citation type="submission" date="2020-10" db="UniProtKB">
        <authorList>
            <consortium name="WormBaseParasite"/>
        </authorList>
    </citation>
    <scope>IDENTIFICATION</scope>
</reference>
<feature type="transmembrane region" description="Helical" evidence="5">
    <location>
        <begin position="48"/>
        <end position="67"/>
    </location>
</feature>
<organism evidence="7 8">
    <name type="scientific">Panagrellus redivivus</name>
    <name type="common">Microworm</name>
    <dbReference type="NCBI Taxonomy" id="6233"/>
    <lineage>
        <taxon>Eukaryota</taxon>
        <taxon>Metazoa</taxon>
        <taxon>Ecdysozoa</taxon>
        <taxon>Nematoda</taxon>
        <taxon>Chromadorea</taxon>
        <taxon>Rhabditida</taxon>
        <taxon>Tylenchina</taxon>
        <taxon>Panagrolaimomorpha</taxon>
        <taxon>Panagrolaimoidea</taxon>
        <taxon>Panagrolaimidae</taxon>
        <taxon>Panagrellus</taxon>
    </lineage>
</organism>
<comment type="subcellular location">
    <subcellularLocation>
        <location evidence="1">Membrane</location>
        <topology evidence="1">Multi-pass membrane protein</topology>
    </subcellularLocation>
</comment>
<feature type="transmembrane region" description="Helical" evidence="5">
    <location>
        <begin position="292"/>
        <end position="310"/>
    </location>
</feature>
<evidence type="ECO:0000256" key="3">
    <source>
        <dbReference type="ARBA" id="ARBA00022989"/>
    </source>
</evidence>
<keyword evidence="2 5" id="KW-0812">Transmembrane</keyword>